<proteinExistence type="predicted"/>
<organism evidence="3">
    <name type="scientific">Anopheles atroparvus</name>
    <name type="common">European mosquito</name>
    <dbReference type="NCBI Taxonomy" id="41427"/>
    <lineage>
        <taxon>Eukaryota</taxon>
        <taxon>Metazoa</taxon>
        <taxon>Ecdysozoa</taxon>
        <taxon>Arthropoda</taxon>
        <taxon>Hexapoda</taxon>
        <taxon>Insecta</taxon>
        <taxon>Pterygota</taxon>
        <taxon>Neoptera</taxon>
        <taxon>Endopterygota</taxon>
        <taxon>Diptera</taxon>
        <taxon>Nematocera</taxon>
        <taxon>Culicoidea</taxon>
        <taxon>Culicidae</taxon>
        <taxon>Anophelinae</taxon>
        <taxon>Anopheles</taxon>
    </lineage>
</organism>
<feature type="signal peptide" evidence="2">
    <location>
        <begin position="1"/>
        <end position="22"/>
    </location>
</feature>
<dbReference type="VEuPathDB" id="VectorBase:AATE006172"/>
<dbReference type="InterPro" id="IPR050373">
    <property type="entry name" value="Fibrinogen_C-term_domain"/>
</dbReference>
<dbReference type="InterPro" id="IPR002181">
    <property type="entry name" value="Fibrinogen_a/b/g_C_dom"/>
</dbReference>
<accession>A0A182IVB1</accession>
<dbReference type="Pfam" id="PF00147">
    <property type="entry name" value="Fibrinogen_C"/>
    <property type="match status" value="1"/>
</dbReference>
<feature type="compositionally biased region" description="Low complexity" evidence="1">
    <location>
        <begin position="583"/>
        <end position="592"/>
    </location>
</feature>
<dbReference type="InterPro" id="IPR020837">
    <property type="entry name" value="Fibrinogen_CS"/>
</dbReference>
<dbReference type="PROSITE" id="PS00514">
    <property type="entry name" value="FIBRINOGEN_C_1"/>
    <property type="match status" value="1"/>
</dbReference>
<name>A0A182IVB1_ANOAO</name>
<dbReference type="InterPro" id="IPR036056">
    <property type="entry name" value="Fibrinogen-like_C"/>
</dbReference>
<keyword evidence="2" id="KW-0732">Signal</keyword>
<evidence type="ECO:0000313" key="3">
    <source>
        <dbReference type="EnsemblMetazoa" id="AATE006172-PA.1"/>
    </source>
</evidence>
<feature type="region of interest" description="Disordered" evidence="1">
    <location>
        <begin position="572"/>
        <end position="592"/>
    </location>
</feature>
<dbReference type="CDD" id="cd00087">
    <property type="entry name" value="FReD"/>
    <property type="match status" value="1"/>
</dbReference>
<dbReference type="PANTHER" id="PTHR19143">
    <property type="entry name" value="FIBRINOGEN/TENASCIN/ANGIOPOEITIN"/>
    <property type="match status" value="1"/>
</dbReference>
<feature type="chain" id="PRO_5043478469" evidence="2">
    <location>
        <begin position="23"/>
        <end position="649"/>
    </location>
</feature>
<dbReference type="AlphaFoldDB" id="A0A182IVB1"/>
<dbReference type="Gene3D" id="3.90.215.10">
    <property type="entry name" value="Gamma Fibrinogen, chain A, domain 1"/>
    <property type="match status" value="1"/>
</dbReference>
<dbReference type="SUPFAM" id="SSF56496">
    <property type="entry name" value="Fibrinogen C-terminal domain-like"/>
    <property type="match status" value="1"/>
</dbReference>
<sequence length="649" mass="73552">MRHLQLLLLGTLLLVLVVATLGEPIHSHHQHSHHHLHHKKKHSHLHHHHQEVYGFGDPFESNGRWLPEEDATCNCGLILQKMKRLREKVSMVLGSFDKLLKVQVDMRQIKNLLKNIDLSLTTLGGYLANSESQLEALGVQTWIISLALSRTKAGAVQLITKESLVDAIGSVKSSTESPPLLEIEEITYHSCQDRRITKTGVYKIAINATKSMYTLCSLDFGNNAWTVIQNRFDGSENFFRPWKHYKLGFGYYGYGEYWLGLENIHNMMAGREHELLILLEDFDGKFAYAKYKYFRVDSEDDGYKLSKLHGYIGTAGNSLQDSEGMQFTTYDKDNDKAEDNCAERNHGAWWYKSCGDSNLNGAYRKEYSHDLSGLFWKEFRGVNYSLKRTRIMIRNKKDHHHHHGHHNKHKQPWELHQGYHRLEGAEEYDTEDTSDEVDQFDDDIEPAFFEKGHIFRSNTDTTRVSHSSQLLLLEIAVPLPDFVVLSKITSITPKPPIWTWRIMADGRLASCTIPLRRAASSLLLRTSSAALPVGGNFGLLLRNRAKNSENGGSKPLVRRFTCPLVAVTDERQPISSPMDSRESGNSVGSSSSFGQGRMISFGSFISVTVCSCPLSWSVVMLCAPSPAERLELLSFLCTDTDGFRWPPSS</sequence>
<dbReference type="STRING" id="41427.A0A182IVB1"/>
<dbReference type="EnsemblMetazoa" id="AATE006172-RA">
    <property type="protein sequence ID" value="AATE006172-PA.1"/>
    <property type="gene ID" value="AATE006172"/>
</dbReference>
<reference evidence="3" key="1">
    <citation type="submission" date="2022-08" db="UniProtKB">
        <authorList>
            <consortium name="EnsemblMetazoa"/>
        </authorList>
    </citation>
    <scope>IDENTIFICATION</scope>
    <source>
        <strain evidence="3">EBRO</strain>
    </source>
</reference>
<evidence type="ECO:0000256" key="1">
    <source>
        <dbReference type="SAM" id="MobiDB-lite"/>
    </source>
</evidence>
<dbReference type="InterPro" id="IPR014716">
    <property type="entry name" value="Fibrinogen_a/b/g_C_1"/>
</dbReference>
<evidence type="ECO:0000256" key="2">
    <source>
        <dbReference type="SAM" id="SignalP"/>
    </source>
</evidence>
<dbReference type="PANTHER" id="PTHR19143:SF327">
    <property type="entry name" value="FI21813P1-RELATED"/>
    <property type="match status" value="1"/>
</dbReference>
<dbReference type="GO" id="GO:0005615">
    <property type="term" value="C:extracellular space"/>
    <property type="evidence" value="ECO:0007669"/>
    <property type="project" value="TreeGrafter"/>
</dbReference>
<protein>
    <submittedName>
        <fullName evidence="3">Fibrinogen C-terminal domain-containing protein</fullName>
    </submittedName>
</protein>
<dbReference type="SMART" id="SM00186">
    <property type="entry name" value="FBG"/>
    <property type="match status" value="1"/>
</dbReference>
<dbReference type="PROSITE" id="PS51406">
    <property type="entry name" value="FIBRINOGEN_C_2"/>
    <property type="match status" value="1"/>
</dbReference>